<dbReference type="NCBIfam" id="NF009488">
    <property type="entry name" value="PRK12850.1"/>
    <property type="match status" value="1"/>
</dbReference>
<feature type="binding site" evidence="9">
    <location>
        <begin position="86"/>
        <end position="90"/>
    </location>
    <ligand>
        <name>ATP</name>
        <dbReference type="ChEBI" id="CHEBI:30616"/>
    </ligand>
</feature>
<dbReference type="NCBIfam" id="TIGR02348">
    <property type="entry name" value="GroEL"/>
    <property type="match status" value="1"/>
</dbReference>
<evidence type="ECO:0000256" key="1">
    <source>
        <dbReference type="ARBA" id="ARBA00004191"/>
    </source>
</evidence>
<reference evidence="13" key="1">
    <citation type="journal article" date="2019" name="Int. J. Syst. Evol. Microbiol.">
        <title>The Global Catalogue of Microorganisms (GCM) 10K type strain sequencing project: providing services to taxonomists for standard genome sequencing and annotation.</title>
        <authorList>
            <consortium name="The Broad Institute Genomics Platform"/>
            <consortium name="The Broad Institute Genome Sequencing Center for Infectious Disease"/>
            <person name="Wu L."/>
            <person name="Ma J."/>
        </authorList>
    </citation>
    <scope>NUCLEOTIDE SEQUENCE [LARGE SCALE GENOMIC DNA]</scope>
    <source>
        <strain evidence="13">JCM 4395</strain>
    </source>
</reference>
<dbReference type="RefSeq" id="WP_344399588.1">
    <property type="nucleotide sequence ID" value="NZ_BAAASG010000005.1"/>
</dbReference>
<dbReference type="InterPro" id="IPR027413">
    <property type="entry name" value="GROEL-like_equatorial_sf"/>
</dbReference>
<dbReference type="Gene3D" id="3.50.7.10">
    <property type="entry name" value="GroEL"/>
    <property type="match status" value="1"/>
</dbReference>
<evidence type="ECO:0000256" key="9">
    <source>
        <dbReference type="HAMAP-Rule" id="MF_00600"/>
    </source>
</evidence>
<evidence type="ECO:0000313" key="12">
    <source>
        <dbReference type="EMBL" id="GAA2481662.1"/>
    </source>
</evidence>
<keyword evidence="9" id="KW-0963">Cytoplasm</keyword>
<feature type="binding site" evidence="9">
    <location>
        <position position="492"/>
    </location>
    <ligand>
        <name>ATP</name>
        <dbReference type="ChEBI" id="CHEBI:30616"/>
    </ligand>
</feature>
<comment type="subunit">
    <text evidence="9 11">Forms a cylinder of 14 subunits composed of two heptameric rings stacked back-to-back. Interacts with the co-chaperonin GroES.</text>
</comment>
<evidence type="ECO:0000256" key="10">
    <source>
        <dbReference type="RuleBase" id="RU000418"/>
    </source>
</evidence>
<evidence type="ECO:0000256" key="2">
    <source>
        <dbReference type="ARBA" id="ARBA00004241"/>
    </source>
</evidence>
<dbReference type="SUPFAM" id="SSF52029">
    <property type="entry name" value="GroEL apical domain-like"/>
    <property type="match status" value="1"/>
</dbReference>
<dbReference type="InterPro" id="IPR027410">
    <property type="entry name" value="TCP-1-like_intermed_sf"/>
</dbReference>
<keyword evidence="7 9" id="KW-0413">Isomerase</keyword>
<dbReference type="PROSITE" id="PS00296">
    <property type="entry name" value="CHAPERONINS_CPN60"/>
    <property type="match status" value="1"/>
</dbReference>
<evidence type="ECO:0000256" key="8">
    <source>
        <dbReference type="ARBA" id="ARBA00025702"/>
    </source>
</evidence>
<dbReference type="InterPro" id="IPR001844">
    <property type="entry name" value="Cpn60/GroEL"/>
</dbReference>
<dbReference type="Pfam" id="PF00118">
    <property type="entry name" value="Cpn60_TCP1"/>
    <property type="match status" value="1"/>
</dbReference>
<keyword evidence="13" id="KW-1185">Reference proteome</keyword>
<dbReference type="NCBIfam" id="NF000592">
    <property type="entry name" value="PRK00013.1"/>
    <property type="match status" value="1"/>
</dbReference>
<proteinExistence type="inferred from homology"/>
<gene>
    <name evidence="12" type="primary">groL_1</name>
    <name evidence="9" type="synonym">groEL</name>
    <name evidence="9" type="synonym">groL</name>
    <name evidence="12" type="ORF">GCM10010276_18220</name>
</gene>
<dbReference type="SUPFAM" id="SSF54849">
    <property type="entry name" value="GroEL-intermediate domain like"/>
    <property type="match status" value="1"/>
</dbReference>
<comment type="caution">
    <text evidence="9">Lacks conserved residue(s) required for the propagation of feature annotation.</text>
</comment>
<dbReference type="CDD" id="cd03344">
    <property type="entry name" value="GroEL"/>
    <property type="match status" value="1"/>
</dbReference>
<organism evidence="12 13">
    <name type="scientific">Streptomyces longisporus</name>
    <dbReference type="NCBI Taxonomy" id="1948"/>
    <lineage>
        <taxon>Bacteria</taxon>
        <taxon>Bacillati</taxon>
        <taxon>Actinomycetota</taxon>
        <taxon>Actinomycetes</taxon>
        <taxon>Kitasatosporales</taxon>
        <taxon>Streptomycetaceae</taxon>
        <taxon>Streptomyces</taxon>
    </lineage>
</organism>
<dbReference type="InterPro" id="IPR027409">
    <property type="entry name" value="GroEL-like_apical_dom_sf"/>
</dbReference>
<dbReference type="HAMAP" id="MF_00600">
    <property type="entry name" value="CH60"/>
    <property type="match status" value="1"/>
</dbReference>
<dbReference type="EMBL" id="BAAASG010000005">
    <property type="protein sequence ID" value="GAA2481662.1"/>
    <property type="molecule type" value="Genomic_DNA"/>
</dbReference>
<feature type="binding site" evidence="9">
    <location>
        <position position="413"/>
    </location>
    <ligand>
        <name>ATP</name>
        <dbReference type="ChEBI" id="CHEBI:30616"/>
    </ligand>
</feature>
<sequence length="540" mass="56916">MAKIIAFDEEARRGLERGMNQLADAVKVTLGPKGRNVVLEKKWGAPTITNDGVSIAKEIELEDPYEKIGAELVKEVAKKTDDVAGDGTTTATVLAQALVKEGLRNVAAGANPMALKRGIEKAVEAVSGALLEQAKDVETKEQIASTASISAADTQIGELIAEAMDKVGKEGVITVEESQTFGLELELTEGMRFDKGYISAYFATDMERMEASLDDPYILIANSKIGSVKDLLPLLEKVMQSGKPLLIIAEDVEGEALSTLVVNKIRGTFKSVAVKAPGFGDRRKAMLNDIAILTGGEVISEEVGLKLENTSLDLLGRARKVVITKDETTIVDGAGSTEQVQGRVNQIRAEIENSDSDYDREKLQERLAKLAGGVAVIKAGAATEVELKERKHRIEDAVRNAKAAVEEGIVAGGGVALIQASTVFEKLDLEGDEATGAQAVKLALEAPLKQIAVNAGLEGGVVVEKVRNLTPGHGLNAATGEYVDLVKEGIIDPAKVTRSALQNAASIAALFLTTEAVIADKPEKAAAPAGGGMPGGDMDF</sequence>
<evidence type="ECO:0000256" key="11">
    <source>
        <dbReference type="RuleBase" id="RU000419"/>
    </source>
</evidence>
<dbReference type="PANTHER" id="PTHR45633">
    <property type="entry name" value="60 KDA HEAT SHOCK PROTEIN, MITOCHONDRIAL"/>
    <property type="match status" value="1"/>
</dbReference>
<comment type="similarity">
    <text evidence="3 9 10">Belongs to the chaperonin (HSP60) family.</text>
</comment>
<keyword evidence="4 9" id="KW-0547">Nucleotide-binding</keyword>
<accession>A0ABP5YLE8</accession>
<feature type="binding site" evidence="9">
    <location>
        <begin position="476"/>
        <end position="478"/>
    </location>
    <ligand>
        <name>ATP</name>
        <dbReference type="ChEBI" id="CHEBI:30616"/>
    </ligand>
</feature>
<dbReference type="SUPFAM" id="SSF48592">
    <property type="entry name" value="GroEL equatorial domain-like"/>
    <property type="match status" value="1"/>
</dbReference>
<dbReference type="Gene3D" id="3.30.260.10">
    <property type="entry name" value="TCP-1-like chaperonin intermediate domain"/>
    <property type="match status" value="1"/>
</dbReference>
<dbReference type="EC" id="5.6.1.7" evidence="9"/>
<comment type="function">
    <text evidence="9 11">Together with its co-chaperonin GroES, plays an essential role in assisting protein folding. The GroEL-GroES system forms a nano-cage that allows encapsulation of the non-native substrate proteins and provides a physical environment optimized to promote and accelerate protein folding.</text>
</comment>
<dbReference type="NCBIfam" id="NF009487">
    <property type="entry name" value="PRK12849.1"/>
    <property type="match status" value="1"/>
</dbReference>
<comment type="caution">
    <text evidence="12">The sequence shown here is derived from an EMBL/GenBank/DDBJ whole genome shotgun (WGS) entry which is preliminary data.</text>
</comment>
<dbReference type="Proteomes" id="UP001501777">
    <property type="component" value="Unassembled WGS sequence"/>
</dbReference>
<keyword evidence="6 9" id="KW-0143">Chaperone</keyword>
<evidence type="ECO:0000256" key="5">
    <source>
        <dbReference type="ARBA" id="ARBA00022840"/>
    </source>
</evidence>
<evidence type="ECO:0000313" key="13">
    <source>
        <dbReference type="Proteomes" id="UP001501777"/>
    </source>
</evidence>
<evidence type="ECO:0000256" key="6">
    <source>
        <dbReference type="ARBA" id="ARBA00023186"/>
    </source>
</evidence>
<dbReference type="PRINTS" id="PR00298">
    <property type="entry name" value="CHAPERONIN60"/>
</dbReference>
<dbReference type="NCBIfam" id="NF009489">
    <property type="entry name" value="PRK12851.1"/>
    <property type="match status" value="1"/>
</dbReference>
<evidence type="ECO:0000256" key="4">
    <source>
        <dbReference type="ARBA" id="ARBA00022741"/>
    </source>
</evidence>
<evidence type="ECO:0000256" key="3">
    <source>
        <dbReference type="ARBA" id="ARBA00006607"/>
    </source>
</evidence>
<evidence type="ECO:0000256" key="7">
    <source>
        <dbReference type="ARBA" id="ARBA00023235"/>
    </source>
</evidence>
<comment type="subcellular location">
    <subcellularLocation>
        <location evidence="2">Cell surface</location>
    </subcellularLocation>
    <subcellularLocation>
        <location evidence="9">Cytoplasm</location>
    </subcellularLocation>
    <subcellularLocation>
        <location evidence="8">Secreted</location>
        <location evidence="8">Capsule</location>
    </subcellularLocation>
    <subcellularLocation>
        <location evidence="1">Secreted</location>
        <location evidence="1">Cell wall</location>
    </subcellularLocation>
</comment>
<dbReference type="InterPro" id="IPR002423">
    <property type="entry name" value="Cpn60/GroEL/TCP-1"/>
</dbReference>
<dbReference type="InterPro" id="IPR018370">
    <property type="entry name" value="Chaperonin_Cpn60_CS"/>
</dbReference>
<feature type="binding site" evidence="9">
    <location>
        <begin position="29"/>
        <end position="32"/>
    </location>
    <ligand>
        <name>ATP</name>
        <dbReference type="ChEBI" id="CHEBI:30616"/>
    </ligand>
</feature>
<name>A0ABP5YLE8_STRLO</name>
<dbReference type="Gene3D" id="1.10.560.10">
    <property type="entry name" value="GroEL-like equatorial domain"/>
    <property type="match status" value="1"/>
</dbReference>
<keyword evidence="5 9" id="KW-0067">ATP-binding</keyword>
<protein>
    <recommendedName>
        <fullName evidence="9">Chaperonin GroEL</fullName>
        <ecNumber evidence="9">5.6.1.7</ecNumber>
    </recommendedName>
    <alternativeName>
        <fullName evidence="9">60 kDa chaperonin</fullName>
    </alternativeName>
    <alternativeName>
        <fullName evidence="9">Chaperonin-60</fullName>
        <shortName evidence="9">Cpn60</shortName>
    </alternativeName>
</protein>